<dbReference type="CDD" id="cd00067">
    <property type="entry name" value="GAL4"/>
    <property type="match status" value="1"/>
</dbReference>
<dbReference type="GO" id="GO:0000981">
    <property type="term" value="F:DNA-binding transcription factor activity, RNA polymerase II-specific"/>
    <property type="evidence" value="ECO:0007669"/>
    <property type="project" value="InterPro"/>
</dbReference>
<dbReference type="SMART" id="SM00906">
    <property type="entry name" value="Fungal_trans"/>
    <property type="match status" value="1"/>
</dbReference>
<dbReference type="GO" id="GO:0008270">
    <property type="term" value="F:zinc ion binding"/>
    <property type="evidence" value="ECO:0007669"/>
    <property type="project" value="InterPro"/>
</dbReference>
<dbReference type="Gene3D" id="4.10.240.10">
    <property type="entry name" value="Zn(2)-C6 fungal-type DNA-binding domain"/>
    <property type="match status" value="1"/>
</dbReference>
<dbReference type="PROSITE" id="PS00463">
    <property type="entry name" value="ZN2_CY6_FUNGAL_1"/>
    <property type="match status" value="1"/>
</dbReference>
<gene>
    <name evidence="6" type="ORF">B9Z65_7360</name>
</gene>
<comment type="caution">
    <text evidence="6">The sequence shown here is derived from an EMBL/GenBank/DDBJ whole genome shotgun (WGS) entry which is preliminary data.</text>
</comment>
<organism evidence="6 7">
    <name type="scientific">Elsinoe australis</name>
    <dbReference type="NCBI Taxonomy" id="40998"/>
    <lineage>
        <taxon>Eukaryota</taxon>
        <taxon>Fungi</taxon>
        <taxon>Dikarya</taxon>
        <taxon>Ascomycota</taxon>
        <taxon>Pezizomycotina</taxon>
        <taxon>Dothideomycetes</taxon>
        <taxon>Dothideomycetidae</taxon>
        <taxon>Myriangiales</taxon>
        <taxon>Elsinoaceae</taxon>
        <taxon>Elsinoe</taxon>
    </lineage>
</organism>
<evidence type="ECO:0000256" key="4">
    <source>
        <dbReference type="SAM" id="MobiDB-lite"/>
    </source>
</evidence>
<protein>
    <recommendedName>
        <fullName evidence="5">Zn(2)-C6 fungal-type domain-containing protein</fullName>
    </recommendedName>
</protein>
<evidence type="ECO:0000313" key="7">
    <source>
        <dbReference type="Proteomes" id="UP000243723"/>
    </source>
</evidence>
<proteinExistence type="predicted"/>
<keyword evidence="2" id="KW-0539">Nucleus</keyword>
<dbReference type="GO" id="GO:0006351">
    <property type="term" value="P:DNA-templated transcription"/>
    <property type="evidence" value="ECO:0007669"/>
    <property type="project" value="InterPro"/>
</dbReference>
<keyword evidence="1" id="KW-0479">Metal-binding</keyword>
<dbReference type="Proteomes" id="UP000243723">
    <property type="component" value="Unassembled WGS sequence"/>
</dbReference>
<feature type="region of interest" description="Disordered" evidence="4">
    <location>
        <begin position="92"/>
        <end position="145"/>
    </location>
</feature>
<dbReference type="SMART" id="SM00066">
    <property type="entry name" value="GAL4"/>
    <property type="match status" value="1"/>
</dbReference>
<dbReference type="GO" id="GO:0003677">
    <property type="term" value="F:DNA binding"/>
    <property type="evidence" value="ECO:0007669"/>
    <property type="project" value="InterPro"/>
</dbReference>
<keyword evidence="3" id="KW-0175">Coiled coil</keyword>
<dbReference type="Pfam" id="PF04082">
    <property type="entry name" value="Fungal_trans"/>
    <property type="match status" value="1"/>
</dbReference>
<dbReference type="AlphaFoldDB" id="A0A2P7YBY6"/>
<feature type="compositionally biased region" description="Polar residues" evidence="4">
    <location>
        <begin position="92"/>
        <end position="132"/>
    </location>
</feature>
<dbReference type="PROSITE" id="PS50048">
    <property type="entry name" value="ZN2_CY6_FUNGAL_2"/>
    <property type="match status" value="1"/>
</dbReference>
<dbReference type="Pfam" id="PF00172">
    <property type="entry name" value="Zn_clus"/>
    <property type="match status" value="1"/>
</dbReference>
<dbReference type="PANTHER" id="PTHR46910:SF5">
    <property type="entry name" value="ZN(II)2CYS6 TRANSCRIPTION FACTOR (EUROFUNG)"/>
    <property type="match status" value="1"/>
</dbReference>
<dbReference type="CDD" id="cd12148">
    <property type="entry name" value="fungal_TF_MHR"/>
    <property type="match status" value="1"/>
</dbReference>
<sequence length="710" mass="78335">MSDDDQIAKRTTSGAAQRACDNCRARKIRCDRGSPCSHCKSTGIACRTTTSKAAGEKKDRVQVSKQYENKIDRIESRLASIEQLLRQSNSTKALDHTVQSGTTSATTSPNWNSSAPYTPHINSSDLQVNEPTSLKHPQEDTGLQADSTAAKVVLEESLERDPTISHDPQVGSALKTLRKLVSCAHIDIATKADDLRPSSGSISGNGSERPSWDQVRPVVERVEREKPAAFSWMPTLWDDMCQKTRSMYTRPEPVSTIDQVFVYSCMSNTCSEFSSMDFGEAADTNHQLSAVFSSLMLETLKTVSLLTPASLEAAEALLVAATTTVGMCKPSLSWDLICATAHMCQNLGYNRLARIKPSSDPLYDRKTILFWSVYAMERSMAIRLGRTPVIQDYDIDTPMIKPSEEIPATAIAMMRFWVDCGKIQGKICAQLYGPSVPAMGLEERARTAEGFVDQLETIRQDRIAESGNITSLSSDPRGNQGTDLLLQGEDIILYSTITVALYAIPSRHPRHFRALEAARKCLSINRAISRNCVDNVYAWTTYCHWVLMHTPLTPFTSVFCNIITHPQESQSDLSLLEDFVSSLQSGRRLSQGIEKYFQLCSVFVQVAQAYVRAKKTQLGLTGHNQTTLQETARDLQPAISEFDQHLSSLGFLGQQADGAQVDACGVGSVGEEGGLWGTEQQQQALLDDPGLLDWYSGNVSLYGLLEQDFY</sequence>
<evidence type="ECO:0000256" key="1">
    <source>
        <dbReference type="ARBA" id="ARBA00022723"/>
    </source>
</evidence>
<evidence type="ECO:0000259" key="5">
    <source>
        <dbReference type="PROSITE" id="PS50048"/>
    </source>
</evidence>
<accession>A0A2P7YBY6</accession>
<dbReference type="InterPro" id="IPR050987">
    <property type="entry name" value="AtrR-like"/>
</dbReference>
<feature type="coiled-coil region" evidence="3">
    <location>
        <begin position="64"/>
        <end position="91"/>
    </location>
</feature>
<feature type="region of interest" description="Disordered" evidence="4">
    <location>
        <begin position="194"/>
        <end position="215"/>
    </location>
</feature>
<dbReference type="InterPro" id="IPR036864">
    <property type="entry name" value="Zn2-C6_fun-type_DNA-bd_sf"/>
</dbReference>
<feature type="compositionally biased region" description="Polar residues" evidence="4">
    <location>
        <begin position="198"/>
        <end position="208"/>
    </location>
</feature>
<evidence type="ECO:0000256" key="2">
    <source>
        <dbReference type="ARBA" id="ARBA00023242"/>
    </source>
</evidence>
<feature type="domain" description="Zn(2)-C6 fungal-type" evidence="5">
    <location>
        <begin position="19"/>
        <end position="48"/>
    </location>
</feature>
<dbReference type="OrthoDB" id="103819at2759"/>
<dbReference type="InterPro" id="IPR007219">
    <property type="entry name" value="XnlR_reg_dom"/>
</dbReference>
<dbReference type="STRING" id="40998.A0A2P7YBY6"/>
<reference evidence="6 7" key="1">
    <citation type="submission" date="2017-05" db="EMBL/GenBank/DDBJ databases">
        <title>Draft genome sequence of Elsinoe australis.</title>
        <authorList>
            <person name="Cheng Q."/>
        </authorList>
    </citation>
    <scope>NUCLEOTIDE SEQUENCE [LARGE SCALE GENOMIC DNA]</scope>
    <source>
        <strain evidence="6 7">NL1</strain>
    </source>
</reference>
<evidence type="ECO:0000256" key="3">
    <source>
        <dbReference type="SAM" id="Coils"/>
    </source>
</evidence>
<evidence type="ECO:0000313" key="6">
    <source>
        <dbReference type="EMBL" id="PSK33473.1"/>
    </source>
</evidence>
<name>A0A2P7YBY6_9PEZI</name>
<dbReference type="SUPFAM" id="SSF57701">
    <property type="entry name" value="Zn2/Cys6 DNA-binding domain"/>
    <property type="match status" value="1"/>
</dbReference>
<keyword evidence="7" id="KW-1185">Reference proteome</keyword>
<dbReference type="EMBL" id="NHZQ01000448">
    <property type="protein sequence ID" value="PSK33473.1"/>
    <property type="molecule type" value="Genomic_DNA"/>
</dbReference>
<dbReference type="InterPro" id="IPR001138">
    <property type="entry name" value="Zn2Cys6_DnaBD"/>
</dbReference>
<dbReference type="PANTHER" id="PTHR46910">
    <property type="entry name" value="TRANSCRIPTION FACTOR PDR1"/>
    <property type="match status" value="1"/>
</dbReference>